<comment type="caution">
    <text evidence="3">The sequence shown here is derived from an EMBL/GenBank/DDBJ whole genome shotgun (WGS) entry which is preliminary data.</text>
</comment>
<dbReference type="EMBL" id="MGHS01000026">
    <property type="protein sequence ID" value="OGM76503.1"/>
    <property type="molecule type" value="Genomic_DNA"/>
</dbReference>
<evidence type="ECO:0008006" key="5">
    <source>
        <dbReference type="Google" id="ProtNLM"/>
    </source>
</evidence>
<evidence type="ECO:0000313" key="4">
    <source>
        <dbReference type="Proteomes" id="UP000177855"/>
    </source>
</evidence>
<dbReference type="GO" id="GO:0046872">
    <property type="term" value="F:metal ion binding"/>
    <property type="evidence" value="ECO:0007669"/>
    <property type="project" value="UniProtKB-KW"/>
</dbReference>
<gene>
    <name evidence="3" type="ORF">A2210_00800</name>
</gene>
<sequence>MIQIIPAILSNDIKEVGEKLAQVDGVSGKIQIDVIDGVFANNKTVDPSALEFIETDLKLDFHLMTKEPIDWIERAVRGMADRIIGQVEMMTDQVGFVGKVSEVGLSVGLAIDLPTSISKLDPTILTNLDVVLVMSVPAGFGGQEFDRRALAKIKELDEIRIRDDTPFKICVDGGINTNNISDVVKAGADELVIGEGLFAGNIKENIDSLMKAAYKK</sequence>
<evidence type="ECO:0000256" key="1">
    <source>
        <dbReference type="ARBA" id="ARBA00022723"/>
    </source>
</evidence>
<dbReference type="STRING" id="1802532.A2210_00800"/>
<dbReference type="SUPFAM" id="SSF51366">
    <property type="entry name" value="Ribulose-phoshate binding barrel"/>
    <property type="match status" value="1"/>
</dbReference>
<reference evidence="3 4" key="1">
    <citation type="journal article" date="2016" name="Nat. Commun.">
        <title>Thousands of microbial genomes shed light on interconnected biogeochemical processes in an aquifer system.</title>
        <authorList>
            <person name="Anantharaman K."/>
            <person name="Brown C.T."/>
            <person name="Hug L.A."/>
            <person name="Sharon I."/>
            <person name="Castelle C.J."/>
            <person name="Probst A.J."/>
            <person name="Thomas B.C."/>
            <person name="Singh A."/>
            <person name="Wilkins M.J."/>
            <person name="Karaoz U."/>
            <person name="Brodie E.L."/>
            <person name="Williams K.H."/>
            <person name="Hubbard S.S."/>
            <person name="Banfield J.F."/>
        </authorList>
    </citation>
    <scope>NUCLEOTIDE SEQUENCE [LARGE SCALE GENOMIC DNA]</scope>
</reference>
<keyword evidence="2" id="KW-0413">Isomerase</keyword>
<dbReference type="InterPro" id="IPR013785">
    <property type="entry name" value="Aldolase_TIM"/>
</dbReference>
<dbReference type="PANTHER" id="PTHR11749">
    <property type="entry name" value="RIBULOSE-5-PHOSPHATE-3-EPIMERASE"/>
    <property type="match status" value="1"/>
</dbReference>
<dbReference type="Gene3D" id="3.20.20.70">
    <property type="entry name" value="Aldolase class I"/>
    <property type="match status" value="1"/>
</dbReference>
<accession>A0A1F8CJF3</accession>
<proteinExistence type="predicted"/>
<dbReference type="Pfam" id="PF00834">
    <property type="entry name" value="Ribul_P_3_epim"/>
    <property type="match status" value="1"/>
</dbReference>
<organism evidence="3 4">
    <name type="scientific">Candidatus Woesebacteria bacterium RIFOXYA1_FULL_40_18</name>
    <dbReference type="NCBI Taxonomy" id="1802532"/>
    <lineage>
        <taxon>Bacteria</taxon>
        <taxon>Candidatus Woeseibacteriota</taxon>
    </lineage>
</organism>
<protein>
    <recommendedName>
        <fullName evidence="5">Ribulose-phosphate 3-epimerase</fullName>
    </recommendedName>
</protein>
<evidence type="ECO:0000313" key="3">
    <source>
        <dbReference type="EMBL" id="OGM76503.1"/>
    </source>
</evidence>
<dbReference type="GO" id="GO:0016857">
    <property type="term" value="F:racemase and epimerase activity, acting on carbohydrates and derivatives"/>
    <property type="evidence" value="ECO:0007669"/>
    <property type="project" value="InterPro"/>
</dbReference>
<name>A0A1F8CJF3_9BACT</name>
<dbReference type="GO" id="GO:0005975">
    <property type="term" value="P:carbohydrate metabolic process"/>
    <property type="evidence" value="ECO:0007669"/>
    <property type="project" value="InterPro"/>
</dbReference>
<evidence type="ECO:0000256" key="2">
    <source>
        <dbReference type="ARBA" id="ARBA00023235"/>
    </source>
</evidence>
<dbReference type="AlphaFoldDB" id="A0A1F8CJF3"/>
<dbReference type="InterPro" id="IPR000056">
    <property type="entry name" value="Ribul_P_3_epim-like"/>
</dbReference>
<dbReference type="Proteomes" id="UP000177855">
    <property type="component" value="Unassembled WGS sequence"/>
</dbReference>
<keyword evidence="1" id="KW-0479">Metal-binding</keyword>
<dbReference type="InterPro" id="IPR011060">
    <property type="entry name" value="RibuloseP-bd_barrel"/>
</dbReference>